<keyword evidence="4" id="KW-1133">Transmembrane helix</keyword>
<dbReference type="InterPro" id="IPR004090">
    <property type="entry name" value="Chemotax_Me-accpt_rcpt"/>
</dbReference>
<dbReference type="EMBL" id="JAPDPI010000019">
    <property type="protein sequence ID" value="MCW3806083.1"/>
    <property type="molecule type" value="Genomic_DNA"/>
</dbReference>
<dbReference type="SMART" id="SM00304">
    <property type="entry name" value="HAMP"/>
    <property type="match status" value="1"/>
</dbReference>
<accession>A0AAE3ME15</accession>
<feature type="transmembrane region" description="Helical" evidence="4">
    <location>
        <begin position="12"/>
        <end position="32"/>
    </location>
</feature>
<dbReference type="GO" id="GO:0007165">
    <property type="term" value="P:signal transduction"/>
    <property type="evidence" value="ECO:0007669"/>
    <property type="project" value="UniProtKB-KW"/>
</dbReference>
<sequence>MNNSLLSSKLARSIFLSVTISMAISISILIFLSTNYSAGQIKQNLTSELSSISIERSKQFDAKLEDISTLAINISHDNYIRNFFKNVNTGDIDEKLKSQIRTSLSQKLALHNNICENLFFTYNGIVFIDALNGASEGMDMTKVNDWYINTCQLKEVHIADITQSPVTGQPVMVVSNPILDDDNSLLSLFGFATELNGFSIDLVKSDLGKEFKTIIVDANTNVIAAADTSLIYKLNFKKEGESLKSLANKIEETENGVSEFEIHGEECIGYYSAMNHGLTAITYIPASVYKDPIRTNLISSFILLFVFISIGGTYAYFLAKRTTKPIIILNGLINRMANGDLSGKSEIKLNNEIGELSDAYNSMIDKLTNIVKGINQGAEQIESGTSEVASNAMNISQGATEQASSLEEISSVVEEITSSISQNTENSVNTDKIANSATQGMTDVKNHSEKVVEANQAISEKIKVITDIAAQTNILALNAAVEAARAGEQGKGFAVVAGEVRKLAEMSNRAAVEIVELANQSFEVSTASLDKINELLPEIEKTSNLVQEIAAASKEQDNGVNQVNGAIQELNHVTQRNSASSEELASAADELASQSKGLSEAIGFFKI</sequence>
<dbReference type="PANTHER" id="PTHR43531:SF11">
    <property type="entry name" value="METHYL-ACCEPTING CHEMOTAXIS PROTEIN 3"/>
    <property type="match status" value="1"/>
</dbReference>
<dbReference type="GO" id="GO:0005886">
    <property type="term" value="C:plasma membrane"/>
    <property type="evidence" value="ECO:0007669"/>
    <property type="project" value="TreeGrafter"/>
</dbReference>
<evidence type="ECO:0000313" key="8">
    <source>
        <dbReference type="Proteomes" id="UP001207408"/>
    </source>
</evidence>
<feature type="domain" description="Methyl-accepting transducer" evidence="5">
    <location>
        <begin position="377"/>
        <end position="592"/>
    </location>
</feature>
<keyword evidence="3" id="KW-0807">Transducer</keyword>
<evidence type="ECO:0000256" key="1">
    <source>
        <dbReference type="ARBA" id="ARBA00022500"/>
    </source>
</evidence>
<keyword evidence="1" id="KW-0145">Chemotaxis</keyword>
<keyword evidence="4" id="KW-0472">Membrane</keyword>
<dbReference type="InterPro" id="IPR003660">
    <property type="entry name" value="HAMP_dom"/>
</dbReference>
<reference evidence="7" key="1">
    <citation type="submission" date="2022-10" db="EMBL/GenBank/DDBJ databases">
        <authorList>
            <person name="Yu W.X."/>
        </authorList>
    </citation>
    <scope>NUCLEOTIDE SEQUENCE</scope>
    <source>
        <strain evidence="7">D04</strain>
    </source>
</reference>
<evidence type="ECO:0000259" key="5">
    <source>
        <dbReference type="PROSITE" id="PS50111"/>
    </source>
</evidence>
<dbReference type="PANTHER" id="PTHR43531">
    <property type="entry name" value="PROTEIN ICFG"/>
    <property type="match status" value="1"/>
</dbReference>
<evidence type="ECO:0000313" key="7">
    <source>
        <dbReference type="EMBL" id="MCW3806083.1"/>
    </source>
</evidence>
<dbReference type="SMART" id="SM00283">
    <property type="entry name" value="MA"/>
    <property type="match status" value="1"/>
</dbReference>
<organism evidence="7 8">
    <name type="scientific">Plebeiibacterium marinum</name>
    <dbReference type="NCBI Taxonomy" id="2992111"/>
    <lineage>
        <taxon>Bacteria</taxon>
        <taxon>Pseudomonadati</taxon>
        <taxon>Bacteroidota</taxon>
        <taxon>Bacteroidia</taxon>
        <taxon>Marinilabiliales</taxon>
        <taxon>Marinilabiliaceae</taxon>
        <taxon>Plebeiibacterium</taxon>
    </lineage>
</organism>
<evidence type="ECO:0000256" key="2">
    <source>
        <dbReference type="ARBA" id="ARBA00029447"/>
    </source>
</evidence>
<feature type="domain" description="HAMP" evidence="6">
    <location>
        <begin position="320"/>
        <end position="372"/>
    </location>
</feature>
<gene>
    <name evidence="7" type="ORF">OM074_10625</name>
</gene>
<dbReference type="InterPro" id="IPR051310">
    <property type="entry name" value="MCP_chemotaxis"/>
</dbReference>
<dbReference type="GO" id="GO:0006935">
    <property type="term" value="P:chemotaxis"/>
    <property type="evidence" value="ECO:0007669"/>
    <property type="project" value="UniProtKB-KW"/>
</dbReference>
<comment type="caution">
    <text evidence="7">The sequence shown here is derived from an EMBL/GenBank/DDBJ whole genome shotgun (WGS) entry which is preliminary data.</text>
</comment>
<evidence type="ECO:0000259" key="6">
    <source>
        <dbReference type="PROSITE" id="PS50885"/>
    </source>
</evidence>
<dbReference type="Gene3D" id="3.30.450.20">
    <property type="entry name" value="PAS domain"/>
    <property type="match status" value="1"/>
</dbReference>
<dbReference type="AlphaFoldDB" id="A0AAE3ME15"/>
<dbReference type="PROSITE" id="PS50111">
    <property type="entry name" value="CHEMOTAXIS_TRANSDUC_2"/>
    <property type="match status" value="1"/>
</dbReference>
<dbReference type="RefSeq" id="WP_301199455.1">
    <property type="nucleotide sequence ID" value="NZ_JAPDPI010000019.1"/>
</dbReference>
<dbReference type="CDD" id="cd06225">
    <property type="entry name" value="HAMP"/>
    <property type="match status" value="1"/>
</dbReference>
<dbReference type="PRINTS" id="PR00260">
    <property type="entry name" value="CHEMTRNSDUCR"/>
</dbReference>
<evidence type="ECO:0000256" key="4">
    <source>
        <dbReference type="SAM" id="Phobius"/>
    </source>
</evidence>
<keyword evidence="4" id="KW-0812">Transmembrane</keyword>
<dbReference type="Gene3D" id="1.10.287.950">
    <property type="entry name" value="Methyl-accepting chemotaxis protein"/>
    <property type="match status" value="1"/>
</dbReference>
<dbReference type="Proteomes" id="UP001207408">
    <property type="component" value="Unassembled WGS sequence"/>
</dbReference>
<name>A0AAE3ME15_9BACT</name>
<evidence type="ECO:0000256" key="3">
    <source>
        <dbReference type="PROSITE-ProRule" id="PRU00284"/>
    </source>
</evidence>
<protein>
    <submittedName>
        <fullName evidence="7">Methyl-accepting chemotaxis protein</fullName>
    </submittedName>
</protein>
<dbReference type="Pfam" id="PF00672">
    <property type="entry name" value="HAMP"/>
    <property type="match status" value="1"/>
</dbReference>
<feature type="transmembrane region" description="Helical" evidence="4">
    <location>
        <begin position="297"/>
        <end position="319"/>
    </location>
</feature>
<dbReference type="CDD" id="cd18773">
    <property type="entry name" value="PDC1_HK_sensor"/>
    <property type="match status" value="1"/>
</dbReference>
<keyword evidence="8" id="KW-1185">Reference proteome</keyword>
<dbReference type="GO" id="GO:0004888">
    <property type="term" value="F:transmembrane signaling receptor activity"/>
    <property type="evidence" value="ECO:0007669"/>
    <property type="project" value="InterPro"/>
</dbReference>
<dbReference type="InterPro" id="IPR004089">
    <property type="entry name" value="MCPsignal_dom"/>
</dbReference>
<dbReference type="SUPFAM" id="SSF58104">
    <property type="entry name" value="Methyl-accepting chemotaxis protein (MCP) signaling domain"/>
    <property type="match status" value="1"/>
</dbReference>
<dbReference type="Pfam" id="PF00015">
    <property type="entry name" value="MCPsignal"/>
    <property type="match status" value="1"/>
</dbReference>
<comment type="similarity">
    <text evidence="2">Belongs to the methyl-accepting chemotaxis (MCP) protein family.</text>
</comment>
<proteinExistence type="inferred from homology"/>
<dbReference type="PROSITE" id="PS50885">
    <property type="entry name" value="HAMP"/>
    <property type="match status" value="1"/>
</dbReference>